<keyword evidence="14" id="KW-0175">Coiled coil</keyword>
<sequence length="839" mass="96463">MTSKLKVEQLRHELAKRGLDSTGTKPFLVERLEETLLKEKKNEEENEDNANNATGNKKRKRGREVDVDNNEDSNKVKEIEEFRQLNVKQLREQATLRGLSTVGTKKELLERLCEDADRNSLRVKDEEEEEERERESIKEEKIVTATKKGVAVLDQGIPDEIKAHYHVLQQASLCCLNSIFEPGDDIYDAMLNQTNVGQNNNKFFVIQLLESDDSKTYMVHNRWGRVGVKGQTKLHGPFTSLQAAIDEFQTKFFNKTKNYWYNRKDFVCYPKCYTLLEMDYDEKGKESDVIRKTDSSIGTQLRETKLEPRVAKFISVICNISMMKQQMTEIGYNADKLPLGKLSKSTILKGYDVLKRIADVIDMSNRSKLEQLSSEFYTVIPHDFGFRKMSESSPPPLAIPITILQLTWNYLWQVEALREIEVASKLLMDDTMEEDPLHYCYQQLHCELVPLDNDSEEFAMILKYIQNTHAKTHSNYTVDVVQIFKVTREDEIERFKKFSRTKNRMLLWHGSRLTNWTGILSQGLRIAPPEAPVTGYMFGKGVYFADMFSKSANYCYANFTFTTGVLLLCEVALGDMAELLQAKSDADKLPDGKLSTKGVGATAPDLSEAETLDDGVIVPLGKPREQKREGALWYNEYIVYNVDQIRMRYLIQATKEVARASVQVVVLYMRHARRMHVGVGRHARPVTYQVAMEYRRPMFTPAAAPCMRDSPLTNAQSELYIGYRGFRVEAEERKKFCRVKGKEEEEREKYSNIVREGEIHYDSSEDEETEEPVLGDDDTFFVGGAIDLGIDEVPTLYEATPHIVQPENPIREVCKIWPIVQVEDQSVENSKHDAWVVTR</sequence>
<organism evidence="20 21">
    <name type="scientific">Hibiscus syriacus</name>
    <name type="common">Rose of Sharon</name>
    <dbReference type="NCBI Taxonomy" id="106335"/>
    <lineage>
        <taxon>Eukaryota</taxon>
        <taxon>Viridiplantae</taxon>
        <taxon>Streptophyta</taxon>
        <taxon>Embryophyta</taxon>
        <taxon>Tracheophyta</taxon>
        <taxon>Spermatophyta</taxon>
        <taxon>Magnoliopsida</taxon>
        <taxon>eudicotyledons</taxon>
        <taxon>Gunneridae</taxon>
        <taxon>Pentapetalae</taxon>
        <taxon>rosids</taxon>
        <taxon>malvids</taxon>
        <taxon>Malvales</taxon>
        <taxon>Malvaceae</taxon>
        <taxon>Malvoideae</taxon>
        <taxon>Hibiscus</taxon>
    </lineage>
</organism>
<dbReference type="InterPro" id="IPR004102">
    <property type="entry name" value="Poly(ADP-ribose)pol_reg_dom"/>
</dbReference>
<evidence type="ECO:0000256" key="11">
    <source>
        <dbReference type="ARBA" id="ARBA00024945"/>
    </source>
</evidence>
<dbReference type="InterPro" id="IPR036616">
    <property type="entry name" value="Poly(ADP-ribose)pol_reg_dom_sf"/>
</dbReference>
<keyword evidence="9" id="KW-0539">Nucleus</keyword>
<evidence type="ECO:0000259" key="19">
    <source>
        <dbReference type="PROSITE" id="PS51977"/>
    </source>
</evidence>
<feature type="domain" description="SAP" evidence="16">
    <location>
        <begin position="2"/>
        <end position="36"/>
    </location>
</feature>
<evidence type="ECO:0000256" key="12">
    <source>
        <dbReference type="ARBA" id="ARBA00033987"/>
    </source>
</evidence>
<dbReference type="SMART" id="SM00513">
    <property type="entry name" value="SAP"/>
    <property type="match status" value="2"/>
</dbReference>
<evidence type="ECO:0000256" key="8">
    <source>
        <dbReference type="ARBA" id="ARBA00023027"/>
    </source>
</evidence>
<evidence type="ECO:0000256" key="1">
    <source>
        <dbReference type="ARBA" id="ARBA00000438"/>
    </source>
</evidence>
<dbReference type="Gene3D" id="2.20.140.10">
    <property type="entry name" value="WGR domain"/>
    <property type="match status" value="1"/>
</dbReference>
<proteinExistence type="inferred from homology"/>
<name>A0A6A2ZNX9_HIBSY</name>
<dbReference type="InterPro" id="IPR050800">
    <property type="entry name" value="ARTD/PARP"/>
</dbReference>
<evidence type="ECO:0000256" key="3">
    <source>
        <dbReference type="ARBA" id="ARBA00004123"/>
    </source>
</evidence>
<gene>
    <name evidence="20" type="ORF">F3Y22_tig00110794pilonHSYRG00155</name>
</gene>
<dbReference type="PROSITE" id="PS51060">
    <property type="entry name" value="PARP_ALPHA_HD"/>
    <property type="match status" value="1"/>
</dbReference>
<keyword evidence="6" id="KW-0548">Nucleotidyltransferase</keyword>
<dbReference type="Proteomes" id="UP000436088">
    <property type="component" value="Unassembled WGS sequence"/>
</dbReference>
<keyword evidence="4 13" id="KW-0328">Glycosyltransferase</keyword>
<feature type="domain" description="PARP catalytic" evidence="17">
    <location>
        <begin position="435"/>
        <end position="662"/>
    </location>
</feature>
<dbReference type="GO" id="GO:0006302">
    <property type="term" value="P:double-strand break repair"/>
    <property type="evidence" value="ECO:0007669"/>
    <property type="project" value="TreeGrafter"/>
</dbReference>
<dbReference type="FunFam" id="3.90.228.10:FF:000002">
    <property type="entry name" value="Poly [ADP-ribose] polymerase"/>
    <property type="match status" value="1"/>
</dbReference>
<dbReference type="GO" id="GO:0016779">
    <property type="term" value="F:nucleotidyltransferase activity"/>
    <property type="evidence" value="ECO:0007669"/>
    <property type="project" value="UniProtKB-KW"/>
</dbReference>
<dbReference type="EMBL" id="VEPZ02001114">
    <property type="protein sequence ID" value="KAE8693734.1"/>
    <property type="molecule type" value="Genomic_DNA"/>
</dbReference>
<dbReference type="GO" id="GO:0005730">
    <property type="term" value="C:nucleolus"/>
    <property type="evidence" value="ECO:0007669"/>
    <property type="project" value="TreeGrafter"/>
</dbReference>
<dbReference type="Pfam" id="PF02037">
    <property type="entry name" value="SAP"/>
    <property type="match status" value="2"/>
</dbReference>
<evidence type="ECO:0000256" key="7">
    <source>
        <dbReference type="ARBA" id="ARBA00022765"/>
    </source>
</evidence>
<protein>
    <recommendedName>
        <fullName evidence="13">Poly [ADP-ribose] polymerase</fullName>
        <shortName evidence="13">PARP</shortName>
        <ecNumber evidence="13">2.4.2.-</ecNumber>
    </recommendedName>
</protein>
<feature type="region of interest" description="Disordered" evidence="15">
    <location>
        <begin position="37"/>
        <end position="73"/>
    </location>
</feature>
<feature type="domain" description="SAP" evidence="16">
    <location>
        <begin position="82"/>
        <end position="116"/>
    </location>
</feature>
<dbReference type="SMART" id="SM00773">
    <property type="entry name" value="WGR"/>
    <property type="match status" value="1"/>
</dbReference>
<evidence type="ECO:0000313" key="21">
    <source>
        <dbReference type="Proteomes" id="UP000436088"/>
    </source>
</evidence>
<evidence type="ECO:0000256" key="14">
    <source>
        <dbReference type="SAM" id="Coils"/>
    </source>
</evidence>
<feature type="coiled-coil region" evidence="14">
    <location>
        <begin position="109"/>
        <end position="143"/>
    </location>
</feature>
<feature type="domain" description="WGR" evidence="19">
    <location>
        <begin position="164"/>
        <end position="273"/>
    </location>
</feature>
<accession>A0A6A2ZNX9</accession>
<dbReference type="EC" id="2.4.2.-" evidence="13"/>
<evidence type="ECO:0000256" key="13">
    <source>
        <dbReference type="RuleBase" id="RU362114"/>
    </source>
</evidence>
<dbReference type="PROSITE" id="PS51977">
    <property type="entry name" value="WGR"/>
    <property type="match status" value="1"/>
</dbReference>
<comment type="similarity">
    <text evidence="10">Belongs to the ARTD/PARP family.</text>
</comment>
<dbReference type="CDD" id="cd08002">
    <property type="entry name" value="WGR_PARP3_like"/>
    <property type="match status" value="1"/>
</dbReference>
<evidence type="ECO:0000256" key="4">
    <source>
        <dbReference type="ARBA" id="ARBA00022676"/>
    </source>
</evidence>
<dbReference type="InterPro" id="IPR003034">
    <property type="entry name" value="SAP_dom"/>
</dbReference>
<dbReference type="CDD" id="cd01437">
    <property type="entry name" value="parp_like"/>
    <property type="match status" value="1"/>
</dbReference>
<evidence type="ECO:0000259" key="18">
    <source>
        <dbReference type="PROSITE" id="PS51060"/>
    </source>
</evidence>
<keyword evidence="8 13" id="KW-0520">NAD</keyword>
<comment type="catalytic activity">
    <reaction evidence="1">
        <text>L-aspartyl-[protein] + NAD(+) = 4-O-(ADP-D-ribosyl)-L-aspartyl-[protein] + nicotinamide</text>
        <dbReference type="Rhea" id="RHEA:54424"/>
        <dbReference type="Rhea" id="RHEA-COMP:9867"/>
        <dbReference type="Rhea" id="RHEA-COMP:13832"/>
        <dbReference type="ChEBI" id="CHEBI:17154"/>
        <dbReference type="ChEBI" id="CHEBI:29961"/>
        <dbReference type="ChEBI" id="CHEBI:57540"/>
        <dbReference type="ChEBI" id="CHEBI:138102"/>
    </reaction>
</comment>
<dbReference type="PANTHER" id="PTHR10459:SF60">
    <property type="entry name" value="POLY [ADP-RIBOSE] POLYMERASE 2"/>
    <property type="match status" value="1"/>
</dbReference>
<comment type="catalytic activity">
    <reaction evidence="12">
        <text>NAD(+) + (ADP-D-ribosyl)n-acceptor = nicotinamide + (ADP-D-ribosyl)n+1-acceptor + H(+).</text>
        <dbReference type="EC" id="2.4.2.30"/>
    </reaction>
</comment>
<dbReference type="SUPFAM" id="SSF56399">
    <property type="entry name" value="ADP-ribosylation"/>
    <property type="match status" value="1"/>
</dbReference>
<comment type="caution">
    <text evidence="20">The sequence shown here is derived from an EMBL/GenBank/DDBJ whole genome shotgun (WGS) entry which is preliminary data.</text>
</comment>
<dbReference type="InterPro" id="IPR008893">
    <property type="entry name" value="WGR_domain"/>
</dbReference>
<dbReference type="PROSITE" id="PS51059">
    <property type="entry name" value="PARP_CATALYTIC"/>
    <property type="match status" value="1"/>
</dbReference>
<dbReference type="InterPro" id="IPR012317">
    <property type="entry name" value="Poly(ADP-ribose)pol_cat_dom"/>
</dbReference>
<dbReference type="Pfam" id="PF00644">
    <property type="entry name" value="PARP"/>
    <property type="match status" value="1"/>
</dbReference>
<dbReference type="SUPFAM" id="SSF68906">
    <property type="entry name" value="SAP domain"/>
    <property type="match status" value="2"/>
</dbReference>
<comment type="catalytic activity">
    <reaction evidence="2">
        <text>L-glutamyl-[protein] + NAD(+) = 5-O-(ADP-D-ribosyl)-L-glutamyl-[protein] + nicotinamide</text>
        <dbReference type="Rhea" id="RHEA:58224"/>
        <dbReference type="Rhea" id="RHEA-COMP:10208"/>
        <dbReference type="Rhea" id="RHEA-COMP:15089"/>
        <dbReference type="ChEBI" id="CHEBI:17154"/>
        <dbReference type="ChEBI" id="CHEBI:29973"/>
        <dbReference type="ChEBI" id="CHEBI:57540"/>
        <dbReference type="ChEBI" id="CHEBI:142540"/>
    </reaction>
</comment>
<dbReference type="SUPFAM" id="SSF47587">
    <property type="entry name" value="Domain of poly(ADP-ribose) polymerase"/>
    <property type="match status" value="1"/>
</dbReference>
<comment type="function">
    <text evidence="11">Involved in the base excision repair (BER) pathway, by catalyzing the poly(ADP-ribosyl)ation of a limited number of acceptor proteins involved in chromatin architecture and in DNA metabolism. This modification follows DNA damages and appears as an obligatory step in a detection/signaling pathway leading to the reparation of DNA strand breaks.</text>
</comment>
<feature type="domain" description="PARP alpha-helical" evidence="18">
    <location>
        <begin position="303"/>
        <end position="428"/>
    </location>
</feature>
<dbReference type="Gene3D" id="3.90.228.10">
    <property type="match status" value="1"/>
</dbReference>
<keyword evidence="5 13" id="KW-0808">Transferase</keyword>
<dbReference type="PROSITE" id="PS50800">
    <property type="entry name" value="SAP"/>
    <property type="match status" value="2"/>
</dbReference>
<dbReference type="AlphaFoldDB" id="A0A6A2ZNX9"/>
<evidence type="ECO:0000256" key="15">
    <source>
        <dbReference type="SAM" id="MobiDB-lite"/>
    </source>
</evidence>
<evidence type="ECO:0000313" key="20">
    <source>
        <dbReference type="EMBL" id="KAE8693734.1"/>
    </source>
</evidence>
<dbReference type="InterPro" id="IPR036361">
    <property type="entry name" value="SAP_dom_sf"/>
</dbReference>
<keyword evidence="7" id="KW-0013">ADP-ribosylation</keyword>
<dbReference type="GO" id="GO:0070212">
    <property type="term" value="P:protein poly-ADP-ribosylation"/>
    <property type="evidence" value="ECO:0007669"/>
    <property type="project" value="TreeGrafter"/>
</dbReference>
<evidence type="ECO:0000256" key="2">
    <source>
        <dbReference type="ARBA" id="ARBA00000459"/>
    </source>
</evidence>
<dbReference type="FunFam" id="2.20.140.10:FF:000001">
    <property type="entry name" value="Poly [ADP-ribose] polymerase"/>
    <property type="match status" value="1"/>
</dbReference>
<dbReference type="Pfam" id="PF05406">
    <property type="entry name" value="WGR"/>
    <property type="match status" value="1"/>
</dbReference>
<reference evidence="20" key="1">
    <citation type="submission" date="2019-09" db="EMBL/GenBank/DDBJ databases">
        <title>Draft genome information of white flower Hibiscus syriacus.</title>
        <authorList>
            <person name="Kim Y.-M."/>
        </authorList>
    </citation>
    <scope>NUCLEOTIDE SEQUENCE [LARGE SCALE GENOMIC DNA]</scope>
    <source>
        <strain evidence="20">YM2019G1</strain>
    </source>
</reference>
<evidence type="ECO:0000256" key="10">
    <source>
        <dbReference type="ARBA" id="ARBA00024347"/>
    </source>
</evidence>
<keyword evidence="21" id="KW-1185">Reference proteome</keyword>
<dbReference type="InterPro" id="IPR036930">
    <property type="entry name" value="WGR_dom_sf"/>
</dbReference>
<evidence type="ECO:0000256" key="6">
    <source>
        <dbReference type="ARBA" id="ARBA00022695"/>
    </source>
</evidence>
<dbReference type="SUPFAM" id="SSF142921">
    <property type="entry name" value="WGR domain-like"/>
    <property type="match status" value="1"/>
</dbReference>
<dbReference type="PANTHER" id="PTHR10459">
    <property type="entry name" value="DNA LIGASE"/>
    <property type="match status" value="1"/>
</dbReference>
<dbReference type="Gene3D" id="1.10.720.30">
    <property type="entry name" value="SAP domain"/>
    <property type="match status" value="2"/>
</dbReference>
<evidence type="ECO:0000259" key="17">
    <source>
        <dbReference type="PROSITE" id="PS51059"/>
    </source>
</evidence>
<dbReference type="GO" id="GO:1990404">
    <property type="term" value="F:NAD+-protein mono-ADP-ribosyltransferase activity"/>
    <property type="evidence" value="ECO:0007669"/>
    <property type="project" value="TreeGrafter"/>
</dbReference>
<dbReference type="Gene3D" id="1.20.142.10">
    <property type="entry name" value="Poly(ADP-ribose) polymerase, regulatory domain"/>
    <property type="match status" value="1"/>
</dbReference>
<evidence type="ECO:0000256" key="5">
    <source>
        <dbReference type="ARBA" id="ARBA00022679"/>
    </source>
</evidence>
<dbReference type="Pfam" id="PF02877">
    <property type="entry name" value="PARP_reg"/>
    <property type="match status" value="1"/>
</dbReference>
<evidence type="ECO:0000256" key="9">
    <source>
        <dbReference type="ARBA" id="ARBA00023242"/>
    </source>
</evidence>
<dbReference type="GO" id="GO:0003950">
    <property type="term" value="F:NAD+ poly-ADP-ribosyltransferase activity"/>
    <property type="evidence" value="ECO:0007669"/>
    <property type="project" value="UniProtKB-UniRule"/>
</dbReference>
<evidence type="ECO:0000259" key="16">
    <source>
        <dbReference type="PROSITE" id="PS50800"/>
    </source>
</evidence>
<comment type="subcellular location">
    <subcellularLocation>
        <location evidence="3">Nucleus</location>
    </subcellularLocation>
</comment>